<proteinExistence type="predicted"/>
<gene>
    <name evidence="1" type="ORF">LCGC14_2207320</name>
</gene>
<feature type="non-terminal residue" evidence="1">
    <location>
        <position position="1"/>
    </location>
</feature>
<organism evidence="1">
    <name type="scientific">marine sediment metagenome</name>
    <dbReference type="NCBI Taxonomy" id="412755"/>
    <lineage>
        <taxon>unclassified sequences</taxon>
        <taxon>metagenomes</taxon>
        <taxon>ecological metagenomes</taxon>
    </lineage>
</organism>
<dbReference type="AlphaFoldDB" id="A0A0F9GAM6"/>
<protein>
    <submittedName>
        <fullName evidence="1">Uncharacterized protein</fullName>
    </submittedName>
</protein>
<accession>A0A0F9GAM6</accession>
<comment type="caution">
    <text evidence="1">The sequence shown here is derived from an EMBL/GenBank/DDBJ whole genome shotgun (WGS) entry which is preliminary data.</text>
</comment>
<reference evidence="1" key="1">
    <citation type="journal article" date="2015" name="Nature">
        <title>Complex archaea that bridge the gap between prokaryotes and eukaryotes.</title>
        <authorList>
            <person name="Spang A."/>
            <person name="Saw J.H."/>
            <person name="Jorgensen S.L."/>
            <person name="Zaremba-Niedzwiedzka K."/>
            <person name="Martijn J."/>
            <person name="Lind A.E."/>
            <person name="van Eijk R."/>
            <person name="Schleper C."/>
            <person name="Guy L."/>
            <person name="Ettema T.J."/>
        </authorList>
    </citation>
    <scope>NUCLEOTIDE SEQUENCE</scope>
</reference>
<sequence length="43" mass="4793">ATLKHESSILIESIRITSSISERIWLEGIHSRMQKAIAKATGE</sequence>
<evidence type="ECO:0000313" key="1">
    <source>
        <dbReference type="EMBL" id="KKL60232.1"/>
    </source>
</evidence>
<dbReference type="EMBL" id="LAZR01029219">
    <property type="protein sequence ID" value="KKL60232.1"/>
    <property type="molecule type" value="Genomic_DNA"/>
</dbReference>
<name>A0A0F9GAM6_9ZZZZ</name>